<sequence length="375" mass="42691">MAWSYHKRVKIIPGIHLNFSKKGISTSIGVRGANINFGKTGTYLNTSILGLGLHNRQKLSHNSIPNLPENLNPILCETEDNIFSSDVEEITSQDMQGIKEVILTVQKQALDLKNDLLKIKKALGNSKLRRIASYFLLYGIIKKDISEKIKEDIRLQKEVIIKIQNKIEKSYVELDVEFEDEIQAEYENMVLAFKNLTKSQKIWDVTSSHSQDTKITRSAASALIDKREVQFGIKSLPYIKTRFEVLWLKNANGADLYIYPNFIIMHSSALQFAIIGLNEINFFHSYSRFLETGTIPSDTKIIDKTWAKVNKNGSPDKRFKGNYQIPIVQYGEISLSTNTGLNEKYHFSNYEFTQKFGSTFGGYKTLINGLTQINA</sequence>
<dbReference type="OrthoDB" id="9806903at2"/>
<organism evidence="2 3">
    <name type="scientific">Flavobacterium sinopsychrotolerans</name>
    <dbReference type="NCBI Taxonomy" id="604089"/>
    <lineage>
        <taxon>Bacteria</taxon>
        <taxon>Pseudomonadati</taxon>
        <taxon>Bacteroidota</taxon>
        <taxon>Flavobacteriia</taxon>
        <taxon>Flavobacteriales</taxon>
        <taxon>Flavobacteriaceae</taxon>
        <taxon>Flavobacterium</taxon>
    </lineage>
</organism>
<accession>A0A1H8LZJ1</accession>
<gene>
    <name evidence="2" type="ORF">SAMN04487942_1754</name>
</gene>
<evidence type="ECO:0000313" key="2">
    <source>
        <dbReference type="EMBL" id="SEO10564.1"/>
    </source>
</evidence>
<name>A0A1H8LZJ1_9FLAO</name>
<dbReference type="Pfam" id="PF14020">
    <property type="entry name" value="DUF4236"/>
    <property type="match status" value="1"/>
</dbReference>
<dbReference type="Proteomes" id="UP000198657">
    <property type="component" value="Unassembled WGS sequence"/>
</dbReference>
<evidence type="ECO:0000259" key="1">
    <source>
        <dbReference type="Pfam" id="PF14020"/>
    </source>
</evidence>
<dbReference type="AlphaFoldDB" id="A0A1H8LZJ1"/>
<reference evidence="3" key="1">
    <citation type="submission" date="2016-10" db="EMBL/GenBank/DDBJ databases">
        <authorList>
            <person name="Varghese N."/>
            <person name="Submissions S."/>
        </authorList>
    </citation>
    <scope>NUCLEOTIDE SEQUENCE [LARGE SCALE GENOMIC DNA]</scope>
    <source>
        <strain evidence="3">CGMCC 1.8704</strain>
    </source>
</reference>
<dbReference type="STRING" id="604089.SAMN04487942_1754"/>
<evidence type="ECO:0000313" key="3">
    <source>
        <dbReference type="Proteomes" id="UP000198657"/>
    </source>
</evidence>
<dbReference type="RefSeq" id="WP_091169402.1">
    <property type="nucleotide sequence ID" value="NZ_CBCSFM010000005.1"/>
</dbReference>
<proteinExistence type="predicted"/>
<dbReference type="InterPro" id="IPR025330">
    <property type="entry name" value="DUF4236"/>
</dbReference>
<keyword evidence="3" id="KW-1185">Reference proteome</keyword>
<protein>
    <recommendedName>
        <fullName evidence="1">DUF4236 domain-containing protein</fullName>
    </recommendedName>
</protein>
<dbReference type="EMBL" id="FODN01000003">
    <property type="protein sequence ID" value="SEO10564.1"/>
    <property type="molecule type" value="Genomic_DNA"/>
</dbReference>
<feature type="domain" description="DUF4236" evidence="1">
    <location>
        <begin position="3"/>
        <end position="56"/>
    </location>
</feature>